<gene>
    <name evidence="3" type="ORF">G1H11_15110</name>
</gene>
<evidence type="ECO:0000256" key="2">
    <source>
        <dbReference type="SAM" id="SignalP"/>
    </source>
</evidence>
<evidence type="ECO:0000313" key="3">
    <source>
        <dbReference type="EMBL" id="NED96637.1"/>
    </source>
</evidence>
<feature type="chain" id="PRO_5038712441" evidence="2">
    <location>
        <begin position="28"/>
        <end position="318"/>
    </location>
</feature>
<feature type="signal peptide" evidence="2">
    <location>
        <begin position="1"/>
        <end position="27"/>
    </location>
</feature>
<feature type="region of interest" description="Disordered" evidence="1">
    <location>
        <begin position="38"/>
        <end position="62"/>
    </location>
</feature>
<dbReference type="Proteomes" id="UP000469185">
    <property type="component" value="Unassembled WGS sequence"/>
</dbReference>
<dbReference type="Pfam" id="PF13385">
    <property type="entry name" value="Laminin_G_3"/>
    <property type="match status" value="1"/>
</dbReference>
<dbReference type="RefSeq" id="WP_163819409.1">
    <property type="nucleotide sequence ID" value="NZ_JAAGOB010000007.1"/>
</dbReference>
<accession>A0A6N9YNW2</accession>
<feature type="compositionally biased region" description="Low complexity" evidence="1">
    <location>
        <begin position="38"/>
        <end position="47"/>
    </location>
</feature>
<sequence>MIRSSLRRSVAVAVLLCSSLGAGLLTAAPAASNALPHATAPAAGPPGERCHVTPPHSESRATPPAFKCHTDSHYDAAVLADAPTAYWAMANAAGGTEPDLSGSGLQGDYTASPGTTTLPNGEAAAVFDGATQYFEVADAPELSPATTGEFTLEAWMRPDTLQFLNQQSSGYVHWMGKGEPGDHEYVARMYSFDNTENRPNRISGYLFNAVGGLGAGSYFQDPVKAGDWIHYVLVINATASSEDYPNGYTKVYRDGVLRDQDDLSIRGTVIVPERGDAPFRVGTRDFGSFFQGAVGKVAVYDTELPAERIAAHHEAMTS</sequence>
<evidence type="ECO:0000256" key="1">
    <source>
        <dbReference type="SAM" id="MobiDB-lite"/>
    </source>
</evidence>
<dbReference type="EMBL" id="JAAGOB010000007">
    <property type="protein sequence ID" value="NED96637.1"/>
    <property type="molecule type" value="Genomic_DNA"/>
</dbReference>
<dbReference type="Gene3D" id="2.60.120.200">
    <property type="match status" value="1"/>
</dbReference>
<reference evidence="3 4" key="1">
    <citation type="submission" date="2020-02" db="EMBL/GenBank/DDBJ databases">
        <authorList>
            <person name="Li X.-J."/>
            <person name="Feng X.-M."/>
        </authorList>
    </citation>
    <scope>NUCLEOTIDE SEQUENCE [LARGE SCALE GENOMIC DNA]</scope>
    <source>
        <strain evidence="3 4">CGMCC 4.7225</strain>
    </source>
</reference>
<protein>
    <submittedName>
        <fullName evidence="3">LamG domain-containing protein</fullName>
    </submittedName>
</protein>
<comment type="caution">
    <text evidence="3">The sequence shown here is derived from an EMBL/GenBank/DDBJ whole genome shotgun (WGS) entry which is preliminary data.</text>
</comment>
<dbReference type="SUPFAM" id="SSF49899">
    <property type="entry name" value="Concanavalin A-like lectins/glucanases"/>
    <property type="match status" value="1"/>
</dbReference>
<evidence type="ECO:0000313" key="4">
    <source>
        <dbReference type="Proteomes" id="UP000469185"/>
    </source>
</evidence>
<keyword evidence="4" id="KW-1185">Reference proteome</keyword>
<dbReference type="InterPro" id="IPR013320">
    <property type="entry name" value="ConA-like_dom_sf"/>
</dbReference>
<name>A0A6N9YNW2_9ACTN</name>
<proteinExistence type="predicted"/>
<keyword evidence="2" id="KW-0732">Signal</keyword>
<dbReference type="AlphaFoldDB" id="A0A6N9YNW2"/>
<organism evidence="3 4">
    <name type="scientific">Phytoactinopolyspora alkaliphila</name>
    <dbReference type="NCBI Taxonomy" id="1783498"/>
    <lineage>
        <taxon>Bacteria</taxon>
        <taxon>Bacillati</taxon>
        <taxon>Actinomycetota</taxon>
        <taxon>Actinomycetes</taxon>
        <taxon>Jiangellales</taxon>
        <taxon>Jiangellaceae</taxon>
        <taxon>Phytoactinopolyspora</taxon>
    </lineage>
</organism>